<keyword evidence="1" id="KW-0812">Transmembrane</keyword>
<organism evidence="3 4">
    <name type="scientific">Bernardetia litoralis (strain ATCC 23117 / DSM 6794 / NBRC 15988 / NCIMB 1366 / Fx l1 / Sio-4)</name>
    <name type="common">Flexibacter litoralis</name>
    <dbReference type="NCBI Taxonomy" id="880071"/>
    <lineage>
        <taxon>Bacteria</taxon>
        <taxon>Pseudomonadati</taxon>
        <taxon>Bacteroidota</taxon>
        <taxon>Cytophagia</taxon>
        <taxon>Cytophagales</taxon>
        <taxon>Bernardetiaceae</taxon>
        <taxon>Bernardetia</taxon>
    </lineage>
</organism>
<dbReference type="Pfam" id="PF03793">
    <property type="entry name" value="PASTA"/>
    <property type="match status" value="2"/>
</dbReference>
<dbReference type="CDD" id="cd06577">
    <property type="entry name" value="PASTA_pknB"/>
    <property type="match status" value="2"/>
</dbReference>
<feature type="domain" description="PASTA" evidence="2">
    <location>
        <begin position="64"/>
        <end position="130"/>
    </location>
</feature>
<reference evidence="4" key="1">
    <citation type="submission" date="2012-06" db="EMBL/GenBank/DDBJ databases">
        <title>The complete genome of Flexibacter litoralis DSM 6794.</title>
        <authorList>
            <person name="Lucas S."/>
            <person name="Copeland A."/>
            <person name="Lapidus A."/>
            <person name="Glavina del Rio T."/>
            <person name="Dalin E."/>
            <person name="Tice H."/>
            <person name="Bruce D."/>
            <person name="Goodwin L."/>
            <person name="Pitluck S."/>
            <person name="Peters L."/>
            <person name="Ovchinnikova G."/>
            <person name="Lu M."/>
            <person name="Kyrpides N."/>
            <person name="Mavromatis K."/>
            <person name="Ivanova N."/>
            <person name="Brettin T."/>
            <person name="Detter J.C."/>
            <person name="Han C."/>
            <person name="Larimer F."/>
            <person name="Land M."/>
            <person name="Hauser L."/>
            <person name="Markowitz V."/>
            <person name="Cheng J.-F."/>
            <person name="Hugenholtz P."/>
            <person name="Woyke T."/>
            <person name="Wu D."/>
            <person name="Spring S."/>
            <person name="Lang E."/>
            <person name="Kopitz M."/>
            <person name="Brambilla E."/>
            <person name="Klenk H.-P."/>
            <person name="Eisen J.A."/>
        </authorList>
    </citation>
    <scope>NUCLEOTIDE SEQUENCE [LARGE SCALE GENOMIC DNA]</scope>
    <source>
        <strain evidence="4">ATCC 23117 / DSM 6794 / NBRC 15988 / NCIMB 1366 / Sio-4</strain>
    </source>
</reference>
<proteinExistence type="predicted"/>
<name>I4ALT7_BERLS</name>
<dbReference type="AlphaFoldDB" id="I4ALT7"/>
<evidence type="ECO:0000313" key="3">
    <source>
        <dbReference type="EMBL" id="AFM04922.1"/>
    </source>
</evidence>
<gene>
    <name evidence="3" type="ordered locus">Fleli_2558</name>
</gene>
<dbReference type="eggNOG" id="COG2815">
    <property type="taxonomic scope" value="Bacteria"/>
</dbReference>
<dbReference type="RefSeq" id="WP_014798359.1">
    <property type="nucleotide sequence ID" value="NC_018018.1"/>
</dbReference>
<dbReference type="OrthoDB" id="9803895at2"/>
<keyword evidence="1" id="KW-1133">Transmembrane helix</keyword>
<dbReference type="InterPro" id="IPR005543">
    <property type="entry name" value="PASTA_dom"/>
</dbReference>
<dbReference type="STRING" id="880071.Fleli_2558"/>
<accession>I4ALT7</accession>
<dbReference type="Proteomes" id="UP000006054">
    <property type="component" value="Chromosome"/>
</dbReference>
<dbReference type="KEGG" id="fli:Fleli_2558"/>
<feature type="domain" description="PASTA" evidence="2">
    <location>
        <begin position="210"/>
        <end position="276"/>
    </location>
</feature>
<dbReference type="SMART" id="SM00740">
    <property type="entry name" value="PASTA"/>
    <property type="match status" value="3"/>
</dbReference>
<feature type="transmembrane region" description="Helical" evidence="1">
    <location>
        <begin position="34"/>
        <end position="57"/>
    </location>
</feature>
<dbReference type="HOGENOM" id="CLU_061566_2_1_10"/>
<evidence type="ECO:0000313" key="4">
    <source>
        <dbReference type="Proteomes" id="UP000006054"/>
    </source>
</evidence>
<evidence type="ECO:0000259" key="2">
    <source>
        <dbReference type="PROSITE" id="PS51178"/>
    </source>
</evidence>
<keyword evidence="1" id="KW-0472">Membrane</keyword>
<dbReference type="Gene3D" id="3.30.10.20">
    <property type="match status" value="2"/>
</dbReference>
<sequence length="279" mass="31922">MDTNSFKNRIDNINFKEIKHKLHYYLTRNHYSTLLIHLGLMGVLVAFILYSFFYIYLPSTTNHDITIRVPDLNKMKLEEVEKFLEKRDLRYEIADTSYNPDYPPLTVLQQNPAENAPVKIHRKIYLTINSETPPKTRIPQIIDFPYTSAHTQLKNVKLKMGKPEYVTNSARNVVLKIAVNGKEYTKADLEKGVYIPQGTEVTLFIASGSVNDDFKMGNYIGQHAENFKLELEGNGIIVEIHDQKAEGKEAGTVISQKPSAGNRIVVGQTVELWVVPYYN</sequence>
<protein>
    <recommendedName>
        <fullName evidence="2">PASTA domain-containing protein</fullName>
    </recommendedName>
</protein>
<dbReference type="EMBL" id="CP003345">
    <property type="protein sequence ID" value="AFM04922.1"/>
    <property type="molecule type" value="Genomic_DNA"/>
</dbReference>
<dbReference type="PROSITE" id="PS51178">
    <property type="entry name" value="PASTA"/>
    <property type="match status" value="2"/>
</dbReference>
<evidence type="ECO:0000256" key="1">
    <source>
        <dbReference type="SAM" id="Phobius"/>
    </source>
</evidence>
<keyword evidence="4" id="KW-1185">Reference proteome</keyword>